<dbReference type="InterPro" id="IPR032675">
    <property type="entry name" value="LRR_dom_sf"/>
</dbReference>
<keyword evidence="2" id="KW-1185">Reference proteome</keyword>
<dbReference type="Gene3D" id="3.80.10.10">
    <property type="entry name" value="Ribonuclease Inhibitor"/>
    <property type="match status" value="3"/>
</dbReference>
<protein>
    <recommendedName>
        <fullName evidence="3">Leucine rich repeat containing protein BspA family protein</fullName>
    </recommendedName>
</protein>
<organism evidence="1 2">
    <name type="scientific">Entamoeba invadens IP1</name>
    <dbReference type="NCBI Taxonomy" id="370355"/>
    <lineage>
        <taxon>Eukaryota</taxon>
        <taxon>Amoebozoa</taxon>
        <taxon>Evosea</taxon>
        <taxon>Archamoebae</taxon>
        <taxon>Mastigamoebida</taxon>
        <taxon>Entamoebidae</taxon>
        <taxon>Entamoeba</taxon>
    </lineage>
</organism>
<dbReference type="VEuPathDB" id="AmoebaDB:EIN_140010"/>
<evidence type="ECO:0000313" key="2">
    <source>
        <dbReference type="Proteomes" id="UP000014680"/>
    </source>
</evidence>
<dbReference type="InterPro" id="IPR053139">
    <property type="entry name" value="Surface_bspA-like"/>
</dbReference>
<evidence type="ECO:0008006" key="3">
    <source>
        <dbReference type="Google" id="ProtNLM"/>
    </source>
</evidence>
<proteinExistence type="predicted"/>
<dbReference type="PANTHER" id="PTHR45661:SF3">
    <property type="entry name" value="IG-LIKE DOMAIN-CONTAINING PROTEIN"/>
    <property type="match status" value="1"/>
</dbReference>
<name>A0A0A1TXB6_ENTIV</name>
<dbReference type="InterPro" id="IPR026906">
    <property type="entry name" value="LRR_5"/>
</dbReference>
<reference evidence="1 2" key="1">
    <citation type="submission" date="2012-10" db="EMBL/GenBank/DDBJ databases">
        <authorList>
            <person name="Zafar N."/>
            <person name="Inman J."/>
            <person name="Hall N."/>
            <person name="Lorenzi H."/>
            <person name="Caler E."/>
        </authorList>
    </citation>
    <scope>NUCLEOTIDE SEQUENCE [LARGE SCALE GENOMIC DNA]</scope>
    <source>
        <strain evidence="1 2">IP1</strain>
    </source>
</reference>
<dbReference type="EMBL" id="KB207160">
    <property type="protein sequence ID" value="ELP84134.1"/>
    <property type="molecule type" value="Genomic_DNA"/>
</dbReference>
<sequence length="446" mass="51072">MSHIDGYNMMVVSQYFTSINDFIMLEFVNKKYRFNTEKFHTNPIPINYKTIKYFPKIETLNIWSILDETFGNNIFQNQQIYLSPKFDFFRINVWFEVNYTSTQTCKNTNVSFKNVIYTTTDGEKYGKKIPNNIKKIGDNYFKLVHFTSFQISQNVTSLGDNCFEECNLKLLKLPCNVYILGKNCFLNCRKLEAIESLTFVTEIGENCFCNCKHLSSVKFTENLCNLPNSCFECCKNLQEIAVPSRLHAIDDKLKFNNSIQDNKKCCIGDKAFRYCVSLKWFEIRGDVDEIGDKCFQYCDVLSHLEIPSSVSKLGNYCFNGCNSLSTLKLPVKLLIIPQMCFGECQKLQTICVPYGVTSIGCYCFNECITLQSVVISESVCHIGEGAFCHCESLKTIKIPSLIKEITSGCFKGCLSLDVVVPNTIITVQKNSFKNCRSVTYQNSKLF</sequence>
<dbReference type="GeneID" id="14883106"/>
<evidence type="ECO:0000313" key="1">
    <source>
        <dbReference type="EMBL" id="ELP84134.1"/>
    </source>
</evidence>
<dbReference type="Pfam" id="PF13306">
    <property type="entry name" value="LRR_5"/>
    <property type="match status" value="2"/>
</dbReference>
<dbReference type="Proteomes" id="UP000014680">
    <property type="component" value="Unassembled WGS sequence"/>
</dbReference>
<dbReference type="PANTHER" id="PTHR45661">
    <property type="entry name" value="SURFACE ANTIGEN"/>
    <property type="match status" value="1"/>
</dbReference>
<dbReference type="KEGG" id="eiv:EIN_140010"/>
<dbReference type="RefSeq" id="XP_004183480.1">
    <property type="nucleotide sequence ID" value="XM_004183432.1"/>
</dbReference>
<dbReference type="AlphaFoldDB" id="A0A0A1TXB6"/>
<accession>A0A0A1TXB6</accession>
<gene>
    <name evidence="1" type="ORF">EIN_140010</name>
</gene>
<dbReference type="OrthoDB" id="26665at2759"/>
<dbReference type="SUPFAM" id="SSF52058">
    <property type="entry name" value="L domain-like"/>
    <property type="match status" value="2"/>
</dbReference>